<dbReference type="GO" id="GO:0005975">
    <property type="term" value="P:carbohydrate metabolic process"/>
    <property type="evidence" value="ECO:0007669"/>
    <property type="project" value="InterPro"/>
</dbReference>
<organism evidence="1 2">
    <name type="scientific">Brytella acorum</name>
    <dbReference type="NCBI Taxonomy" id="2959299"/>
    <lineage>
        <taxon>Bacteria</taxon>
        <taxon>Pseudomonadati</taxon>
        <taxon>Pseudomonadota</taxon>
        <taxon>Alphaproteobacteria</taxon>
        <taxon>Acetobacterales</taxon>
        <taxon>Acetobacteraceae</taxon>
        <taxon>Brytella</taxon>
    </lineage>
</organism>
<dbReference type="EMBL" id="CATKSH010000011">
    <property type="protein sequence ID" value="CAI9121202.1"/>
    <property type="molecule type" value="Genomic_DNA"/>
</dbReference>
<keyword evidence="2" id="KW-1185">Reference proteome</keyword>
<protein>
    <submittedName>
        <fullName evidence="1">Aldose 1-epimerase</fullName>
    </submittedName>
</protein>
<evidence type="ECO:0000313" key="2">
    <source>
        <dbReference type="Proteomes" id="UP001176960"/>
    </source>
</evidence>
<reference evidence="1" key="1">
    <citation type="submission" date="2023-03" db="EMBL/GenBank/DDBJ databases">
        <authorList>
            <person name="Cleenwerck I."/>
        </authorList>
    </citation>
    <scope>NUCLEOTIDE SEQUENCE</scope>
    <source>
        <strain evidence="1">LMG 32879</strain>
    </source>
</reference>
<dbReference type="GO" id="GO:0030246">
    <property type="term" value="F:carbohydrate binding"/>
    <property type="evidence" value="ECO:0007669"/>
    <property type="project" value="InterPro"/>
</dbReference>
<accession>A0AA35VBG0</accession>
<dbReference type="CDD" id="cd09021">
    <property type="entry name" value="Aldose_epim_Ec_YphB"/>
    <property type="match status" value="1"/>
</dbReference>
<dbReference type="Proteomes" id="UP001176960">
    <property type="component" value="Unassembled WGS sequence"/>
</dbReference>
<dbReference type="Pfam" id="PF01263">
    <property type="entry name" value="Aldose_epim"/>
    <property type="match status" value="1"/>
</dbReference>
<proteinExistence type="predicted"/>
<gene>
    <name evidence="1" type="ORF">LMG32879_002048</name>
</gene>
<dbReference type="InterPro" id="IPR014718">
    <property type="entry name" value="GH-type_carb-bd"/>
</dbReference>
<comment type="caution">
    <text evidence="1">The sequence shown here is derived from an EMBL/GenBank/DDBJ whole genome shotgun (WGS) entry which is preliminary data.</text>
</comment>
<dbReference type="Gene3D" id="2.70.98.10">
    <property type="match status" value="1"/>
</dbReference>
<sequence>MIELTKGTHRVGLLPETGGSIAYWKVNDADILSPVADERLAAFEGQAVAAYPLVPYSGRIAGAGFSFEGQDYALTPNFGGESNAIHGNGWAHAWTVAQQDPDRAILLFDHTPDTEERAREWPFAYRCVMSFVLHEDGLSVEMVVVNRDEKPQPVGFGFHPFFVKGAAATLGFKARGVWENGAGQVPTTHLLLDDDAGLRWSFEKARDLKDVSVDNCFSGWDGEAELAEREAEFSVRIEADPVFQHLVVYTAPDKPFVAVEPVTNMGDAVHHSEVMERGLHVLAPGGRVNGTIRFRIVDRRG</sequence>
<dbReference type="RefSeq" id="WP_289841399.1">
    <property type="nucleotide sequence ID" value="NZ_CATKSH010000011.1"/>
</dbReference>
<evidence type="ECO:0000313" key="1">
    <source>
        <dbReference type="EMBL" id="CAI9121202.1"/>
    </source>
</evidence>
<name>A0AA35VBG0_9PROT</name>
<dbReference type="InterPro" id="IPR008183">
    <property type="entry name" value="Aldose_1/G6P_1-epimerase"/>
</dbReference>
<dbReference type="AlphaFoldDB" id="A0AA35VBG0"/>
<dbReference type="InterPro" id="IPR011013">
    <property type="entry name" value="Gal_mutarotase_sf_dom"/>
</dbReference>
<dbReference type="GO" id="GO:0016853">
    <property type="term" value="F:isomerase activity"/>
    <property type="evidence" value="ECO:0007669"/>
    <property type="project" value="InterPro"/>
</dbReference>
<dbReference type="SUPFAM" id="SSF74650">
    <property type="entry name" value="Galactose mutarotase-like"/>
    <property type="match status" value="1"/>
</dbReference>